<evidence type="ECO:0000256" key="1">
    <source>
        <dbReference type="SAM" id="MobiDB-lite"/>
    </source>
</evidence>
<reference evidence="3" key="1">
    <citation type="submission" date="2016-10" db="EMBL/GenBank/DDBJ databases">
        <authorList>
            <person name="Varghese N."/>
            <person name="Submissions S."/>
        </authorList>
    </citation>
    <scope>NUCLEOTIDE SEQUENCE [LARGE SCALE GENOMIC DNA]</scope>
    <source>
        <strain evidence="3">DSM 44718</strain>
    </source>
</reference>
<gene>
    <name evidence="2" type="ORF">SAMN05421684_1559</name>
</gene>
<feature type="region of interest" description="Disordered" evidence="1">
    <location>
        <begin position="217"/>
        <end position="264"/>
    </location>
</feature>
<feature type="compositionally biased region" description="Basic and acidic residues" evidence="1">
    <location>
        <begin position="123"/>
        <end position="140"/>
    </location>
</feature>
<organism evidence="2 3">
    <name type="scientific">Asanoa ishikariensis</name>
    <dbReference type="NCBI Taxonomy" id="137265"/>
    <lineage>
        <taxon>Bacteria</taxon>
        <taxon>Bacillati</taxon>
        <taxon>Actinomycetota</taxon>
        <taxon>Actinomycetes</taxon>
        <taxon>Micromonosporales</taxon>
        <taxon>Micromonosporaceae</taxon>
        <taxon>Asanoa</taxon>
    </lineage>
</organism>
<evidence type="ECO:0000313" key="3">
    <source>
        <dbReference type="Proteomes" id="UP000199632"/>
    </source>
</evidence>
<name>A0A1H3MR04_9ACTN</name>
<feature type="region of interest" description="Disordered" evidence="1">
    <location>
        <begin position="95"/>
        <end position="157"/>
    </location>
</feature>
<feature type="region of interest" description="Disordered" evidence="1">
    <location>
        <begin position="178"/>
        <end position="203"/>
    </location>
</feature>
<keyword evidence="3" id="KW-1185">Reference proteome</keyword>
<accession>A0A1H3MR04</accession>
<feature type="compositionally biased region" description="Basic and acidic residues" evidence="1">
    <location>
        <begin position="223"/>
        <end position="232"/>
    </location>
</feature>
<dbReference type="Proteomes" id="UP000199632">
    <property type="component" value="Unassembled WGS sequence"/>
</dbReference>
<dbReference type="STRING" id="137265.SAMN05421684_1559"/>
<evidence type="ECO:0000313" key="2">
    <source>
        <dbReference type="EMBL" id="SDY78940.1"/>
    </source>
</evidence>
<protein>
    <submittedName>
        <fullName evidence="2">Uncharacterized protein</fullName>
    </submittedName>
</protein>
<sequence length="264" mass="27830">MGWQRLLARIYPRWRATPDGGVRPGQAVFGAALIAVRGSAARPCWRVITWALRPPGGRISWEPTFSLMCARERTCGLLEHTPLRARHARGDTTSACATTWTSRPGSSGRAARGGRSRAGVGRAEGRLGQRRAGDRCDLGRCRRTSPRGGPLRPGPLPADVAARGTAATWAAAGGRRRAGDRCDLGRCRRTSPRGGPLRPGPLPADVAARGTAATWAAAGGRRRAGDRCDLGRSGRTSPRGGPGSVARGTRRVDLAPDDGETALP</sequence>
<dbReference type="AlphaFoldDB" id="A0A1H3MR04"/>
<proteinExistence type="predicted"/>
<feature type="compositionally biased region" description="Acidic residues" evidence="1">
    <location>
        <begin position="255"/>
        <end position="264"/>
    </location>
</feature>
<dbReference type="EMBL" id="FNQB01000001">
    <property type="protein sequence ID" value="SDY78940.1"/>
    <property type="molecule type" value="Genomic_DNA"/>
</dbReference>